<dbReference type="FunFam" id="3.40.50.300:FF:000216">
    <property type="entry name" value="Type VII secretion ATPase EccA"/>
    <property type="match status" value="1"/>
</dbReference>
<evidence type="ECO:0000256" key="5">
    <source>
        <dbReference type="SAM" id="MobiDB-lite"/>
    </source>
</evidence>
<gene>
    <name evidence="7" type="ORF">SAMN05216270_11490</name>
</gene>
<protein>
    <submittedName>
        <fullName evidence="7">Type VII secretion AAA-ATPase EccA</fullName>
    </submittedName>
</protein>
<dbReference type="InterPro" id="IPR027417">
    <property type="entry name" value="P-loop_NTPase"/>
</dbReference>
<organism evidence="7 8">
    <name type="scientific">Glycomyces harbinensis</name>
    <dbReference type="NCBI Taxonomy" id="58114"/>
    <lineage>
        <taxon>Bacteria</taxon>
        <taxon>Bacillati</taxon>
        <taxon>Actinomycetota</taxon>
        <taxon>Actinomycetes</taxon>
        <taxon>Glycomycetales</taxon>
        <taxon>Glycomycetaceae</taxon>
        <taxon>Glycomyces</taxon>
    </lineage>
</organism>
<dbReference type="InterPro" id="IPR000641">
    <property type="entry name" value="CbxX/CfxQ"/>
</dbReference>
<dbReference type="InterPro" id="IPR011990">
    <property type="entry name" value="TPR-like_helical_dom_sf"/>
</dbReference>
<dbReference type="Pfam" id="PF21545">
    <property type="entry name" value="T7SS_EccA1_N"/>
    <property type="match status" value="1"/>
</dbReference>
<dbReference type="PRINTS" id="PR00819">
    <property type="entry name" value="CBXCFQXSUPER"/>
</dbReference>
<dbReference type="GO" id="GO:0005524">
    <property type="term" value="F:ATP binding"/>
    <property type="evidence" value="ECO:0007669"/>
    <property type="project" value="UniProtKB-KW"/>
</dbReference>
<dbReference type="OrthoDB" id="9806903at2"/>
<feature type="repeat" description="TPR" evidence="4">
    <location>
        <begin position="205"/>
        <end position="238"/>
    </location>
</feature>
<dbReference type="Gene3D" id="3.40.50.300">
    <property type="entry name" value="P-loop containing nucleotide triphosphate hydrolases"/>
    <property type="match status" value="1"/>
</dbReference>
<dbReference type="PROSITE" id="PS50005">
    <property type="entry name" value="TPR"/>
    <property type="match status" value="1"/>
</dbReference>
<dbReference type="InterPro" id="IPR049078">
    <property type="entry name" value="T7SS_EccA1-like_N"/>
</dbReference>
<dbReference type="SUPFAM" id="SSF52540">
    <property type="entry name" value="P-loop containing nucleoside triphosphate hydrolases"/>
    <property type="match status" value="1"/>
</dbReference>
<proteinExistence type="inferred from homology"/>
<dbReference type="Pfam" id="PF00004">
    <property type="entry name" value="AAA"/>
    <property type="match status" value="1"/>
</dbReference>
<feature type="compositionally biased region" description="Basic and acidic residues" evidence="5">
    <location>
        <begin position="255"/>
        <end position="269"/>
    </location>
</feature>
<dbReference type="InterPro" id="IPR041627">
    <property type="entry name" value="AAA_lid_6"/>
</dbReference>
<accession>A0A1G7AQL2</accession>
<evidence type="ECO:0000259" key="6">
    <source>
        <dbReference type="SMART" id="SM00382"/>
    </source>
</evidence>
<dbReference type="AlphaFoldDB" id="A0A1G7AQL2"/>
<dbReference type="SMART" id="SM00028">
    <property type="entry name" value="TPR"/>
    <property type="match status" value="2"/>
</dbReference>
<dbReference type="STRING" id="58114.SAMN05216270_11490"/>
<evidence type="ECO:0000256" key="3">
    <source>
        <dbReference type="ARBA" id="ARBA00022840"/>
    </source>
</evidence>
<feature type="domain" description="AAA+ ATPase" evidence="6">
    <location>
        <begin position="323"/>
        <end position="465"/>
    </location>
</feature>
<dbReference type="Gene3D" id="1.25.40.10">
    <property type="entry name" value="Tetratricopeptide repeat domain"/>
    <property type="match status" value="1"/>
</dbReference>
<dbReference type="RefSeq" id="WP_091039363.1">
    <property type="nucleotide sequence ID" value="NZ_FNAD01000014.1"/>
</dbReference>
<dbReference type="InterPro" id="IPR003593">
    <property type="entry name" value="AAA+_ATPase"/>
</dbReference>
<feature type="region of interest" description="Disordered" evidence="5">
    <location>
        <begin position="254"/>
        <end position="275"/>
    </location>
</feature>
<dbReference type="SMART" id="SM00382">
    <property type="entry name" value="AAA"/>
    <property type="match status" value="1"/>
</dbReference>
<keyword evidence="2" id="KW-0547">Nucleotide-binding</keyword>
<keyword evidence="8" id="KW-1185">Reference proteome</keyword>
<dbReference type="InterPro" id="IPR050773">
    <property type="entry name" value="CbxX/CfxQ_RuBisCO_ESX"/>
</dbReference>
<evidence type="ECO:0000313" key="8">
    <source>
        <dbReference type="Proteomes" id="UP000198949"/>
    </source>
</evidence>
<dbReference type="PANTHER" id="PTHR43392:SF2">
    <property type="entry name" value="AAA-TYPE ATPASE FAMILY PROTEIN _ ANKYRIN REPEAT FAMILY PROTEIN"/>
    <property type="match status" value="1"/>
</dbReference>
<comment type="similarity">
    <text evidence="1">Belongs to the CbxX/CfxQ family.</text>
</comment>
<dbReference type="GO" id="GO:0016887">
    <property type="term" value="F:ATP hydrolysis activity"/>
    <property type="evidence" value="ECO:0007669"/>
    <property type="project" value="InterPro"/>
</dbReference>
<keyword evidence="3" id="KW-0067">ATP-binding</keyword>
<name>A0A1G7AQL2_9ACTN</name>
<evidence type="ECO:0000256" key="4">
    <source>
        <dbReference type="PROSITE-ProRule" id="PRU00339"/>
    </source>
</evidence>
<dbReference type="EMBL" id="FNAD01000014">
    <property type="protein sequence ID" value="SDE17081.1"/>
    <property type="molecule type" value="Genomic_DNA"/>
</dbReference>
<evidence type="ECO:0000256" key="2">
    <source>
        <dbReference type="ARBA" id="ARBA00022741"/>
    </source>
</evidence>
<sequence>MSFSTATESASAVWSRGVGLLDDGDLVRASDCFEHVLEYDPRAADAWLGLHACGERQDEALLRMLEHRDQLGRLRKTTGLALKSKYFIGQFVDYTLSDVYDAWLAHVAGLLDAGQGDRAAKALATADDQDHDEDDRIRFLRARLPFVRGEWSEVLDAAQNIATPSLHDEAQFYVAASLMRMNAHGEAFKVIEGLPTGKSAPHFDAHLSFLRGTALESLGEGATAAQAFQRAYRLAPDVEEFAERADAVHLPRTMETTDVRPSRPTDSGDARGTGGRAGLLAVAARELDAMIGLKPVKDQINTLKAQFRMAALKEERGIKTASRPQHFVFAGPPGTGKTTVARIMGEILAGLGLLEHGKVVETQRGDLVAGYLGQTATKTREKIEEATGGILFIDEAYSLANEGYDGYADVFGDEAMQEILTAAENRRDRLVIVLAGYTDEMQQLLSTNPGLKSRFSTVIEFPSYSAEELVAIAVSFLSAAGESLSAEAERSLRAGCEIVVDSGQIDALGNGRFVRQLCGKAAGQRDLRLLRHYGDSGMPTTAEMTTIEAVDIANAHEELAA</sequence>
<dbReference type="CDD" id="cd00009">
    <property type="entry name" value="AAA"/>
    <property type="match status" value="1"/>
</dbReference>
<dbReference type="PANTHER" id="PTHR43392">
    <property type="entry name" value="AAA-TYPE ATPASE FAMILY PROTEIN / ANKYRIN REPEAT FAMILY PROTEIN"/>
    <property type="match status" value="1"/>
</dbReference>
<reference evidence="8" key="1">
    <citation type="submission" date="2016-10" db="EMBL/GenBank/DDBJ databases">
        <authorList>
            <person name="Varghese N."/>
            <person name="Submissions S."/>
        </authorList>
    </citation>
    <scope>NUCLEOTIDE SEQUENCE [LARGE SCALE GENOMIC DNA]</scope>
    <source>
        <strain evidence="8">CGMCC 4.3516</strain>
    </source>
</reference>
<dbReference type="SUPFAM" id="SSF48452">
    <property type="entry name" value="TPR-like"/>
    <property type="match status" value="1"/>
</dbReference>
<evidence type="ECO:0000256" key="1">
    <source>
        <dbReference type="ARBA" id="ARBA00010378"/>
    </source>
</evidence>
<dbReference type="Proteomes" id="UP000198949">
    <property type="component" value="Unassembled WGS sequence"/>
</dbReference>
<keyword evidence="4" id="KW-0802">TPR repeat</keyword>
<dbReference type="Gene3D" id="1.10.8.60">
    <property type="match status" value="1"/>
</dbReference>
<evidence type="ECO:0000313" key="7">
    <source>
        <dbReference type="EMBL" id="SDE17081.1"/>
    </source>
</evidence>
<dbReference type="InterPro" id="IPR003959">
    <property type="entry name" value="ATPase_AAA_core"/>
</dbReference>
<dbReference type="InterPro" id="IPR019734">
    <property type="entry name" value="TPR_rpt"/>
</dbReference>
<dbReference type="Pfam" id="PF17866">
    <property type="entry name" value="AAA_lid_6"/>
    <property type="match status" value="1"/>
</dbReference>